<reference evidence="1" key="1">
    <citation type="submission" date="2014-09" db="EMBL/GenBank/DDBJ databases">
        <authorList>
            <person name="Magalhaes I.L.F."/>
            <person name="Oliveira U."/>
            <person name="Santos F.R."/>
            <person name="Vidigal T.H.D.A."/>
            <person name="Brescovit A.D."/>
            <person name="Santos A.J."/>
        </authorList>
    </citation>
    <scope>NUCLEOTIDE SEQUENCE</scope>
    <source>
        <tissue evidence="1">Shoot tissue taken approximately 20 cm above the soil surface</tissue>
    </source>
</reference>
<sequence>MVMVNNRKYQDKCHATSDKFPGSATFLRFLCMSNNKNLLCLLCTRKERIMHS</sequence>
<dbReference type="AlphaFoldDB" id="A0A0A9AJ41"/>
<protein>
    <submittedName>
        <fullName evidence="1">Uncharacterized protein</fullName>
    </submittedName>
</protein>
<name>A0A0A9AJ41_ARUDO</name>
<proteinExistence type="predicted"/>
<accession>A0A0A9AJ41</accession>
<organism evidence="1">
    <name type="scientific">Arundo donax</name>
    <name type="common">Giant reed</name>
    <name type="synonym">Donax arundinaceus</name>
    <dbReference type="NCBI Taxonomy" id="35708"/>
    <lineage>
        <taxon>Eukaryota</taxon>
        <taxon>Viridiplantae</taxon>
        <taxon>Streptophyta</taxon>
        <taxon>Embryophyta</taxon>
        <taxon>Tracheophyta</taxon>
        <taxon>Spermatophyta</taxon>
        <taxon>Magnoliopsida</taxon>
        <taxon>Liliopsida</taxon>
        <taxon>Poales</taxon>
        <taxon>Poaceae</taxon>
        <taxon>PACMAD clade</taxon>
        <taxon>Arundinoideae</taxon>
        <taxon>Arundineae</taxon>
        <taxon>Arundo</taxon>
    </lineage>
</organism>
<dbReference type="EMBL" id="GBRH01246191">
    <property type="protein sequence ID" value="JAD51704.1"/>
    <property type="molecule type" value="Transcribed_RNA"/>
</dbReference>
<evidence type="ECO:0000313" key="1">
    <source>
        <dbReference type="EMBL" id="JAD51704.1"/>
    </source>
</evidence>
<reference evidence="1" key="2">
    <citation type="journal article" date="2015" name="Data Brief">
        <title>Shoot transcriptome of the giant reed, Arundo donax.</title>
        <authorList>
            <person name="Barrero R.A."/>
            <person name="Guerrero F.D."/>
            <person name="Moolhuijzen P."/>
            <person name="Goolsby J.A."/>
            <person name="Tidwell J."/>
            <person name="Bellgard S.E."/>
            <person name="Bellgard M.I."/>
        </authorList>
    </citation>
    <scope>NUCLEOTIDE SEQUENCE</scope>
    <source>
        <tissue evidence="1">Shoot tissue taken approximately 20 cm above the soil surface</tissue>
    </source>
</reference>